<accession>A0AAW2X5J2</accession>
<gene>
    <name evidence="1" type="ORF">Slati_1485100</name>
</gene>
<reference evidence="1" key="1">
    <citation type="submission" date="2020-06" db="EMBL/GenBank/DDBJ databases">
        <authorList>
            <person name="Li T."/>
            <person name="Hu X."/>
            <person name="Zhang T."/>
            <person name="Song X."/>
            <person name="Zhang H."/>
            <person name="Dai N."/>
            <person name="Sheng W."/>
            <person name="Hou X."/>
            <person name="Wei L."/>
        </authorList>
    </citation>
    <scope>NUCLEOTIDE SEQUENCE</scope>
    <source>
        <strain evidence="1">KEN1</strain>
        <tissue evidence="1">Leaf</tissue>
    </source>
</reference>
<protein>
    <submittedName>
        <fullName evidence="1">Uncharacterized protein</fullName>
    </submittedName>
</protein>
<dbReference type="AlphaFoldDB" id="A0AAW2X5J2"/>
<evidence type="ECO:0000313" key="1">
    <source>
        <dbReference type="EMBL" id="KAL0449287.1"/>
    </source>
</evidence>
<reference evidence="1" key="2">
    <citation type="journal article" date="2024" name="Plant">
        <title>Genomic evolution and insights into agronomic trait innovations of Sesamum species.</title>
        <authorList>
            <person name="Miao H."/>
            <person name="Wang L."/>
            <person name="Qu L."/>
            <person name="Liu H."/>
            <person name="Sun Y."/>
            <person name="Le M."/>
            <person name="Wang Q."/>
            <person name="Wei S."/>
            <person name="Zheng Y."/>
            <person name="Lin W."/>
            <person name="Duan Y."/>
            <person name="Cao H."/>
            <person name="Xiong S."/>
            <person name="Wang X."/>
            <person name="Wei L."/>
            <person name="Li C."/>
            <person name="Ma Q."/>
            <person name="Ju M."/>
            <person name="Zhao R."/>
            <person name="Li G."/>
            <person name="Mu C."/>
            <person name="Tian Q."/>
            <person name="Mei H."/>
            <person name="Zhang T."/>
            <person name="Gao T."/>
            <person name="Zhang H."/>
        </authorList>
    </citation>
    <scope>NUCLEOTIDE SEQUENCE</scope>
    <source>
        <strain evidence="1">KEN1</strain>
    </source>
</reference>
<sequence length="188" mass="21577">MLAKQAWRVITNPQCLLYQMLQQKYFPSTSFLIAEICHAPSFTRRSLYHTTDLFVAGLRWQIGNGESVAIVGVPWLPRPDSFQLICQPKTLHGSTKVTALLNEDGWNEGLIREEFSQIDSECILSILAPRDNRHDDIIWHYGKHGRFSVSCAYTLACKMKQKASSSYKPRKWDFVWGLCLAPKIKLFV</sequence>
<comment type="caution">
    <text evidence="1">The sequence shown here is derived from an EMBL/GenBank/DDBJ whole genome shotgun (WGS) entry which is preliminary data.</text>
</comment>
<dbReference type="EMBL" id="JACGWN010000005">
    <property type="protein sequence ID" value="KAL0449287.1"/>
    <property type="molecule type" value="Genomic_DNA"/>
</dbReference>
<name>A0AAW2X5J2_9LAMI</name>
<organism evidence="1">
    <name type="scientific">Sesamum latifolium</name>
    <dbReference type="NCBI Taxonomy" id="2727402"/>
    <lineage>
        <taxon>Eukaryota</taxon>
        <taxon>Viridiplantae</taxon>
        <taxon>Streptophyta</taxon>
        <taxon>Embryophyta</taxon>
        <taxon>Tracheophyta</taxon>
        <taxon>Spermatophyta</taxon>
        <taxon>Magnoliopsida</taxon>
        <taxon>eudicotyledons</taxon>
        <taxon>Gunneridae</taxon>
        <taxon>Pentapetalae</taxon>
        <taxon>asterids</taxon>
        <taxon>lamiids</taxon>
        <taxon>Lamiales</taxon>
        <taxon>Pedaliaceae</taxon>
        <taxon>Sesamum</taxon>
    </lineage>
</organism>
<proteinExistence type="predicted"/>